<dbReference type="RefSeq" id="WP_156640016.1">
    <property type="nucleotide sequence ID" value="NZ_WOXT01000001.1"/>
</dbReference>
<sequence length="79" mass="8062">MSLHTQIKRGLLALPVAALLILFGAIAPAGAAAPSEDCLAAAAAAAAEEAPVERRVDFHSMLPGALHVLRKVEIPTVNG</sequence>
<dbReference type="AlphaFoldDB" id="A0A7C9I3H1"/>
<evidence type="ECO:0000313" key="2">
    <source>
        <dbReference type="Proteomes" id="UP000479692"/>
    </source>
</evidence>
<organism evidence="1 2">
    <name type="scientific">Noviluteimonas gilva</name>
    <dbReference type="NCBI Taxonomy" id="2682097"/>
    <lineage>
        <taxon>Bacteria</taxon>
        <taxon>Pseudomonadati</taxon>
        <taxon>Pseudomonadota</taxon>
        <taxon>Gammaproteobacteria</taxon>
        <taxon>Lysobacterales</taxon>
        <taxon>Lysobacteraceae</taxon>
        <taxon>Noviluteimonas</taxon>
    </lineage>
</organism>
<name>A0A7C9I3H1_9GAMM</name>
<protein>
    <submittedName>
        <fullName evidence="1">Uncharacterized protein</fullName>
    </submittedName>
</protein>
<comment type="caution">
    <text evidence="1">The sequence shown here is derived from an EMBL/GenBank/DDBJ whole genome shotgun (WGS) entry which is preliminary data.</text>
</comment>
<evidence type="ECO:0000313" key="1">
    <source>
        <dbReference type="EMBL" id="MUV13069.1"/>
    </source>
</evidence>
<proteinExistence type="predicted"/>
<accession>A0A7C9I3H1</accession>
<dbReference type="EMBL" id="WOXT01000001">
    <property type="protein sequence ID" value="MUV13069.1"/>
    <property type="molecule type" value="Genomic_DNA"/>
</dbReference>
<keyword evidence="2" id="KW-1185">Reference proteome</keyword>
<gene>
    <name evidence="1" type="ORF">GN331_02505</name>
</gene>
<dbReference type="Proteomes" id="UP000479692">
    <property type="component" value="Unassembled WGS sequence"/>
</dbReference>
<reference evidence="1 2" key="1">
    <citation type="submission" date="2019-12" db="EMBL/GenBank/DDBJ databases">
        <authorList>
            <person name="Xu J."/>
        </authorList>
    </citation>
    <scope>NUCLEOTIDE SEQUENCE [LARGE SCALE GENOMIC DNA]</scope>
    <source>
        <strain evidence="1 2">HX-5-24</strain>
    </source>
</reference>